<dbReference type="EMBL" id="CM009756">
    <property type="protein sequence ID" value="PUZ43527.1"/>
    <property type="molecule type" value="Genomic_DNA"/>
</dbReference>
<keyword evidence="2" id="KW-1185">Reference proteome</keyword>
<protein>
    <submittedName>
        <fullName evidence="1">Uncharacterized protein</fullName>
    </submittedName>
</protein>
<organism evidence="1 2">
    <name type="scientific">Panicum hallii var. hallii</name>
    <dbReference type="NCBI Taxonomy" id="1504633"/>
    <lineage>
        <taxon>Eukaryota</taxon>
        <taxon>Viridiplantae</taxon>
        <taxon>Streptophyta</taxon>
        <taxon>Embryophyta</taxon>
        <taxon>Tracheophyta</taxon>
        <taxon>Spermatophyta</taxon>
        <taxon>Magnoliopsida</taxon>
        <taxon>Liliopsida</taxon>
        <taxon>Poales</taxon>
        <taxon>Poaceae</taxon>
        <taxon>PACMAD clade</taxon>
        <taxon>Panicoideae</taxon>
        <taxon>Panicodae</taxon>
        <taxon>Paniceae</taxon>
        <taxon>Panicinae</taxon>
        <taxon>Panicum</taxon>
        <taxon>Panicum sect. Panicum</taxon>
    </lineage>
</organism>
<name>A0A2T7CJK1_9POAL</name>
<evidence type="ECO:0000313" key="2">
    <source>
        <dbReference type="Proteomes" id="UP000244336"/>
    </source>
</evidence>
<sequence length="117" mass="13536">MDDIKKMLSCFLINQKNRSRRRNHLSCFTDARVGLGQAAVRVPAGRVSIDRSRETGQVHNKQLRPESQYTCHLSSCFACSIVIRGGCHEVRALIYFLDDDIFIFTKDKYIMEHIQMQ</sequence>
<dbReference type="AlphaFoldDB" id="A0A2T7CJK1"/>
<dbReference type="Gramene" id="PUZ43527">
    <property type="protein sequence ID" value="PUZ43527"/>
    <property type="gene ID" value="GQ55_8G017100"/>
</dbReference>
<gene>
    <name evidence="1" type="ORF">GQ55_8G017100</name>
</gene>
<accession>A0A2T7CJK1</accession>
<evidence type="ECO:0000313" key="1">
    <source>
        <dbReference type="EMBL" id="PUZ43527.1"/>
    </source>
</evidence>
<proteinExistence type="predicted"/>
<reference evidence="1 2" key="1">
    <citation type="submission" date="2018-04" db="EMBL/GenBank/DDBJ databases">
        <title>WGS assembly of Panicum hallii var. hallii HAL2.</title>
        <authorList>
            <person name="Lovell J."/>
            <person name="Jenkins J."/>
            <person name="Lowry D."/>
            <person name="Mamidi S."/>
            <person name="Sreedasyam A."/>
            <person name="Weng X."/>
            <person name="Barry K."/>
            <person name="Bonette J."/>
            <person name="Campitelli B."/>
            <person name="Daum C."/>
            <person name="Gordon S."/>
            <person name="Gould B."/>
            <person name="Lipzen A."/>
            <person name="MacQueen A."/>
            <person name="Palacio-Mejia J."/>
            <person name="Plott C."/>
            <person name="Shakirov E."/>
            <person name="Shu S."/>
            <person name="Yoshinaga Y."/>
            <person name="Zane M."/>
            <person name="Rokhsar D."/>
            <person name="Grimwood J."/>
            <person name="Schmutz J."/>
            <person name="Juenger T."/>
        </authorList>
    </citation>
    <scope>NUCLEOTIDE SEQUENCE [LARGE SCALE GENOMIC DNA]</scope>
    <source>
        <strain evidence="2">cv. HAL2</strain>
    </source>
</reference>
<dbReference type="Proteomes" id="UP000244336">
    <property type="component" value="Chromosome 8"/>
</dbReference>